<dbReference type="Proteomes" id="UP000288805">
    <property type="component" value="Unassembled WGS sequence"/>
</dbReference>
<evidence type="ECO:0000313" key="1">
    <source>
        <dbReference type="EMBL" id="RVX20744.1"/>
    </source>
</evidence>
<gene>
    <name evidence="1" type="primary">GIP_182</name>
    <name evidence="1" type="ORF">CK203_002537</name>
</gene>
<dbReference type="CDD" id="cd09272">
    <property type="entry name" value="RNase_HI_RT_Ty1"/>
    <property type="match status" value="1"/>
</dbReference>
<evidence type="ECO:0000313" key="2">
    <source>
        <dbReference type="Proteomes" id="UP000288805"/>
    </source>
</evidence>
<sequence>MHSPFETIKVLEESLGNGLFFKKNGQRGVEVYTNVDWANSVTDRRLISGYCMFIWGNLVTWRSKKQSVVAKSSVEEEFGVMAHRVCEVLLLKHVLKEPRQPTIYPLKLYCNNEVAISIAHNPIQHDVIKHVEIDGHFIKEKLEVGIVCTPFVPTTQQLAEILTNGLHRPVFEYLTCKLDEIDFYAPT</sequence>
<name>A0A438KHR8_VITVI</name>
<protein>
    <submittedName>
        <fullName evidence="1">Copia protein</fullName>
    </submittedName>
</protein>
<organism evidence="1 2">
    <name type="scientific">Vitis vinifera</name>
    <name type="common">Grape</name>
    <dbReference type="NCBI Taxonomy" id="29760"/>
    <lineage>
        <taxon>Eukaryota</taxon>
        <taxon>Viridiplantae</taxon>
        <taxon>Streptophyta</taxon>
        <taxon>Embryophyta</taxon>
        <taxon>Tracheophyta</taxon>
        <taxon>Spermatophyta</taxon>
        <taxon>Magnoliopsida</taxon>
        <taxon>eudicotyledons</taxon>
        <taxon>Gunneridae</taxon>
        <taxon>Pentapetalae</taxon>
        <taxon>rosids</taxon>
        <taxon>Vitales</taxon>
        <taxon>Vitaceae</taxon>
        <taxon>Viteae</taxon>
        <taxon>Vitis</taxon>
    </lineage>
</organism>
<dbReference type="EMBL" id="QGNW01000006">
    <property type="protein sequence ID" value="RVX20744.1"/>
    <property type="molecule type" value="Genomic_DNA"/>
</dbReference>
<dbReference type="PANTHER" id="PTHR11439:SF440">
    <property type="entry name" value="INTEGRASE CATALYTIC DOMAIN-CONTAINING PROTEIN"/>
    <property type="match status" value="1"/>
</dbReference>
<comment type="caution">
    <text evidence="1">The sequence shown here is derived from an EMBL/GenBank/DDBJ whole genome shotgun (WGS) entry which is preliminary data.</text>
</comment>
<dbReference type="PANTHER" id="PTHR11439">
    <property type="entry name" value="GAG-POL-RELATED RETROTRANSPOSON"/>
    <property type="match status" value="1"/>
</dbReference>
<proteinExistence type="predicted"/>
<reference evidence="1 2" key="1">
    <citation type="journal article" date="2018" name="PLoS Genet.">
        <title>Population sequencing reveals clonal diversity and ancestral inbreeding in the grapevine cultivar Chardonnay.</title>
        <authorList>
            <person name="Roach M.J."/>
            <person name="Johnson D.L."/>
            <person name="Bohlmann J."/>
            <person name="van Vuuren H.J."/>
            <person name="Jones S.J."/>
            <person name="Pretorius I.S."/>
            <person name="Schmidt S.A."/>
            <person name="Borneman A.R."/>
        </authorList>
    </citation>
    <scope>NUCLEOTIDE SEQUENCE [LARGE SCALE GENOMIC DNA]</scope>
    <source>
        <strain evidence="2">cv. Chardonnay</strain>
        <tissue evidence="1">Leaf</tissue>
    </source>
</reference>
<accession>A0A438KHR8</accession>
<dbReference type="AlphaFoldDB" id="A0A438KHR8"/>